<dbReference type="EMBL" id="CP023482">
    <property type="protein sequence ID" value="ATH96766.1"/>
    <property type="molecule type" value="Genomic_DNA"/>
</dbReference>
<keyword evidence="5" id="KW-1185">Reference proteome</keyword>
<dbReference type="PANTHER" id="PTHR20854:SF4">
    <property type="entry name" value="INOSITOL-1-MONOPHOSPHATASE-RELATED"/>
    <property type="match status" value="1"/>
</dbReference>
<dbReference type="Proteomes" id="UP000815698">
    <property type="component" value="Chromosome"/>
</dbReference>
<keyword evidence="1" id="KW-0479">Metal-binding</keyword>
<dbReference type="InterPro" id="IPR020583">
    <property type="entry name" value="Inositol_monoP_metal-BS"/>
</dbReference>
<dbReference type="PRINTS" id="PR00377">
    <property type="entry name" value="IMPHPHTASES"/>
</dbReference>
<evidence type="ECO:0000256" key="1">
    <source>
        <dbReference type="ARBA" id="ARBA00022723"/>
    </source>
</evidence>
<name>A0ABM6PN32_9MICO</name>
<dbReference type="SUPFAM" id="SSF56655">
    <property type="entry name" value="Carbohydrate phosphatase"/>
    <property type="match status" value="1"/>
</dbReference>
<evidence type="ECO:0000256" key="3">
    <source>
        <dbReference type="ARBA" id="ARBA00022842"/>
    </source>
</evidence>
<dbReference type="RefSeq" id="WP_096883040.1">
    <property type="nucleotide sequence ID" value="NZ_CP023482.1"/>
</dbReference>
<evidence type="ECO:0000256" key="2">
    <source>
        <dbReference type="ARBA" id="ARBA00022801"/>
    </source>
</evidence>
<sequence length="300" mass="31839">MTEKPSAPGLHVNENAQLTAIAREAAGVAARYLADVGAGPVEREYKANAHDIVTIHDRACEDRIREVLLAKCPDARIVGEEGGTREGTSAITFYVDPIDGTSNFATGNPLYAISIGVAVEDVLVGSVVNAPALGMEFWADDTAAYLGTKRLGPNPERALADALVLTGFPGLRDLGEDRAFAERERLALLESAGAVRNLGSAALELCFVAAGWADATTLTSINPWDIAAGFHIVEKAGGSIRTWTCSPGDVDGAEAIPPQECPAYVACTSAKRYEELDSLLERVHASRCERSLRNEGAHHE</sequence>
<dbReference type="Gene3D" id="3.30.540.10">
    <property type="entry name" value="Fructose-1,6-Bisphosphatase, subunit A, domain 1"/>
    <property type="match status" value="1"/>
</dbReference>
<organism evidence="4 5">
    <name type="scientific">Dermabacter jinjuensis</name>
    <dbReference type="NCBI Taxonomy" id="1667168"/>
    <lineage>
        <taxon>Bacteria</taxon>
        <taxon>Bacillati</taxon>
        <taxon>Actinomycetota</taxon>
        <taxon>Actinomycetes</taxon>
        <taxon>Micrococcales</taxon>
        <taxon>Dermabacteraceae</taxon>
        <taxon>Dermabacter</taxon>
    </lineage>
</organism>
<keyword evidence="3" id="KW-0460">Magnesium</keyword>
<accession>A0ABM6PN32</accession>
<dbReference type="Gene3D" id="3.40.190.80">
    <property type="match status" value="1"/>
</dbReference>
<dbReference type="PROSITE" id="PS00629">
    <property type="entry name" value="IMP_1"/>
    <property type="match status" value="1"/>
</dbReference>
<proteinExistence type="predicted"/>
<keyword evidence="2" id="KW-0378">Hydrolase</keyword>
<dbReference type="PANTHER" id="PTHR20854">
    <property type="entry name" value="INOSITOL MONOPHOSPHATASE"/>
    <property type="match status" value="1"/>
</dbReference>
<dbReference type="InterPro" id="IPR000760">
    <property type="entry name" value="Inositol_monophosphatase-like"/>
</dbReference>
<reference evidence="4 5" key="1">
    <citation type="journal article" date="2016" name="Int. J. Syst. Evol. Microbiol.">
        <title>Dermabacter jinjuensis sp. nov., a novel species of the genus Dermabacter isolated from a clinical specimen.</title>
        <authorList>
            <person name="Park Y.K."/>
            <person name="Lee K.M."/>
            <person name="Lee W.K."/>
            <person name="Cho M.J."/>
            <person name="Lee H.S."/>
            <person name="Cho Y.G."/>
            <person name="Lee Y.C."/>
            <person name="Lee W.K."/>
            <person name="Seong W.K."/>
            <person name="Hwang K.J."/>
        </authorList>
    </citation>
    <scope>NUCLEOTIDE SEQUENCE [LARGE SCALE GENOMIC DNA]</scope>
    <source>
        <strain evidence="4 5">32T</strain>
    </source>
</reference>
<evidence type="ECO:0000313" key="5">
    <source>
        <dbReference type="Proteomes" id="UP000815698"/>
    </source>
</evidence>
<evidence type="ECO:0000313" key="4">
    <source>
        <dbReference type="EMBL" id="ATH96766.1"/>
    </source>
</evidence>
<protein>
    <submittedName>
        <fullName evidence="4">Inositol monophosphatase</fullName>
    </submittedName>
</protein>
<dbReference type="Pfam" id="PF00459">
    <property type="entry name" value="Inositol_P"/>
    <property type="match status" value="1"/>
</dbReference>
<gene>
    <name evidence="4" type="ORF">COP05_06490</name>
</gene>